<name>A0A2T2YI91_9BACT</name>
<feature type="region of interest" description="Disordered" evidence="1">
    <location>
        <begin position="22"/>
        <end position="99"/>
    </location>
</feature>
<comment type="caution">
    <text evidence="3">The sequence shown here is derived from an EMBL/GenBank/DDBJ whole genome shotgun (WGS) entry which is preliminary data.</text>
</comment>
<dbReference type="Proteomes" id="UP000240357">
    <property type="component" value="Unassembled WGS sequence"/>
</dbReference>
<feature type="compositionally biased region" description="Basic and acidic residues" evidence="1">
    <location>
        <begin position="90"/>
        <end position="99"/>
    </location>
</feature>
<evidence type="ECO:0008006" key="5">
    <source>
        <dbReference type="Google" id="ProtNLM"/>
    </source>
</evidence>
<dbReference type="EMBL" id="PYFT01000001">
    <property type="protein sequence ID" value="PSR55210.1"/>
    <property type="molecule type" value="Genomic_DNA"/>
</dbReference>
<feature type="signal peptide" evidence="2">
    <location>
        <begin position="1"/>
        <end position="19"/>
    </location>
</feature>
<dbReference type="PROSITE" id="PS51257">
    <property type="entry name" value="PROKAR_LIPOPROTEIN"/>
    <property type="match status" value="1"/>
</dbReference>
<protein>
    <recommendedName>
        <fullName evidence="5">Secreted protein</fullName>
    </recommendedName>
</protein>
<dbReference type="OrthoDB" id="887022at2"/>
<feature type="compositionally biased region" description="Basic and acidic residues" evidence="1">
    <location>
        <begin position="54"/>
        <end position="83"/>
    </location>
</feature>
<keyword evidence="2" id="KW-0732">Signal</keyword>
<proteinExistence type="predicted"/>
<accession>A0A2T2YI91</accession>
<evidence type="ECO:0000313" key="3">
    <source>
        <dbReference type="EMBL" id="PSR55210.1"/>
    </source>
</evidence>
<organism evidence="3 4">
    <name type="scientific">Adhaeribacter arboris</name>
    <dbReference type="NCBI Taxonomy" id="2072846"/>
    <lineage>
        <taxon>Bacteria</taxon>
        <taxon>Pseudomonadati</taxon>
        <taxon>Bacteroidota</taxon>
        <taxon>Cytophagia</taxon>
        <taxon>Cytophagales</taxon>
        <taxon>Hymenobacteraceae</taxon>
        <taxon>Adhaeribacter</taxon>
    </lineage>
</organism>
<dbReference type="AlphaFoldDB" id="A0A2T2YI91"/>
<keyword evidence="4" id="KW-1185">Reference proteome</keyword>
<feature type="chain" id="PRO_5015699542" description="Secreted protein" evidence="2">
    <location>
        <begin position="20"/>
        <end position="99"/>
    </location>
</feature>
<evidence type="ECO:0000256" key="1">
    <source>
        <dbReference type="SAM" id="MobiDB-lite"/>
    </source>
</evidence>
<dbReference type="RefSeq" id="WP_106931388.1">
    <property type="nucleotide sequence ID" value="NZ_PYFT01000001.1"/>
</dbReference>
<evidence type="ECO:0000256" key="2">
    <source>
        <dbReference type="SAM" id="SignalP"/>
    </source>
</evidence>
<sequence>MTTKALTLALALGTSWLVACSSEPSDLRPENKVSVDQVPPGSRTSGNLDNAADNSEHDNPREDVMLNHDEHSNQSLDNSKEQAVDSTKTTQKDAVENHE</sequence>
<gene>
    <name evidence="3" type="ORF">AHMF7605_17700</name>
</gene>
<reference evidence="3 4" key="1">
    <citation type="submission" date="2018-03" db="EMBL/GenBank/DDBJ databases">
        <title>Adhaeribacter sp. HMF7605 Genome sequencing and assembly.</title>
        <authorList>
            <person name="Kang H."/>
            <person name="Kang J."/>
            <person name="Cha I."/>
            <person name="Kim H."/>
            <person name="Joh K."/>
        </authorList>
    </citation>
    <scope>NUCLEOTIDE SEQUENCE [LARGE SCALE GENOMIC DNA]</scope>
    <source>
        <strain evidence="3 4">HMF7605</strain>
    </source>
</reference>
<evidence type="ECO:0000313" key="4">
    <source>
        <dbReference type="Proteomes" id="UP000240357"/>
    </source>
</evidence>